<dbReference type="Proteomes" id="UP000177798">
    <property type="component" value="Chromosome 15"/>
</dbReference>
<evidence type="ECO:0000313" key="3">
    <source>
        <dbReference type="Proteomes" id="UP000177798"/>
    </source>
</evidence>
<feature type="compositionally biased region" description="Basic and acidic residues" evidence="1">
    <location>
        <begin position="71"/>
        <end position="81"/>
    </location>
</feature>
<dbReference type="AlphaFoldDB" id="A0A1D9QKP0"/>
<feature type="compositionally biased region" description="Acidic residues" evidence="1">
    <location>
        <begin position="44"/>
        <end position="57"/>
    </location>
</feature>
<sequence>MVYHKRSKSSGNAQQPNVGSNSKSAEEEGLSSFASELTRRLDELITESDEEDLEEDDSEKRELRRQRRMKVREGMETTRGAWDTERDELAMYADALQYTEAARVWIQERKKEELRTEKEEGKSLDKTSAASKERKEKELKELGNTFVKKITKIQSRKLIRKTLREELEAYAMVKAANSKRVRDAKAEVDETKLKEIAIKFKMMRLWQNEVERWGEELEIPTLAHKSKHSPADFSADDAEYLRTSLENLRTHRDWCMNGPRLGEYWFYNGGRQYECDDCKDDITYKESLQNGLQEPSQAEPDV</sequence>
<organism evidence="2 3">
    <name type="scientific">Sclerotinia sclerotiorum (strain ATCC 18683 / 1980 / Ss-1)</name>
    <name type="common">White mold</name>
    <name type="synonym">Whetzelinia sclerotiorum</name>
    <dbReference type="NCBI Taxonomy" id="665079"/>
    <lineage>
        <taxon>Eukaryota</taxon>
        <taxon>Fungi</taxon>
        <taxon>Dikarya</taxon>
        <taxon>Ascomycota</taxon>
        <taxon>Pezizomycotina</taxon>
        <taxon>Leotiomycetes</taxon>
        <taxon>Helotiales</taxon>
        <taxon>Sclerotiniaceae</taxon>
        <taxon>Sclerotinia</taxon>
    </lineage>
</organism>
<evidence type="ECO:0000256" key="1">
    <source>
        <dbReference type="SAM" id="MobiDB-lite"/>
    </source>
</evidence>
<dbReference type="RefSeq" id="XP_001585583.1">
    <property type="nucleotide sequence ID" value="XM_001585533.1"/>
</dbReference>
<protein>
    <submittedName>
        <fullName evidence="2">Uncharacterized protein</fullName>
    </submittedName>
</protein>
<gene>
    <name evidence="2" type="ORF">sscle_15g102870</name>
</gene>
<dbReference type="OrthoDB" id="3518672at2759"/>
<evidence type="ECO:0000313" key="2">
    <source>
        <dbReference type="EMBL" id="APA15517.1"/>
    </source>
</evidence>
<reference evidence="3" key="1">
    <citation type="journal article" date="2017" name="Genome Biol. Evol.">
        <title>The complete genome sequence of the phytopathogenic fungus Sclerotinia sclerotiorum reveals insights into the genome architecture of broad host range pathogens.</title>
        <authorList>
            <person name="Derbyshire M."/>
            <person name="Denton-Giles M."/>
            <person name="Hegedus D."/>
            <person name="Seifbarghy S."/>
            <person name="Rollins J."/>
            <person name="van Kan J."/>
            <person name="Seidl M.F."/>
            <person name="Faino L."/>
            <person name="Mbengue M."/>
            <person name="Navaud O."/>
            <person name="Raffaele S."/>
            <person name="Hammond-Kosack K."/>
            <person name="Heard S."/>
            <person name="Oliver R."/>
        </authorList>
    </citation>
    <scope>NUCLEOTIDE SEQUENCE [LARGE SCALE GENOMIC DNA]</scope>
    <source>
        <strain evidence="3">ATCC 18683 / 1980 / Ss-1</strain>
    </source>
</reference>
<accession>A0A1D9QKP0</accession>
<dbReference type="VEuPathDB" id="FungiDB:sscle_15g102870"/>
<dbReference type="EMBL" id="CP017828">
    <property type="protein sequence ID" value="APA15517.1"/>
    <property type="molecule type" value="Genomic_DNA"/>
</dbReference>
<feature type="region of interest" description="Disordered" evidence="1">
    <location>
        <begin position="1"/>
        <end position="81"/>
    </location>
</feature>
<name>A0A1D9QKP0_SCLS1</name>
<dbReference type="KEGG" id="ssl:SS1G_13467"/>
<dbReference type="OMA" id="CANKRIA"/>
<feature type="compositionally biased region" description="Polar residues" evidence="1">
    <location>
        <begin position="9"/>
        <end position="23"/>
    </location>
</feature>
<proteinExistence type="predicted"/>
<feature type="region of interest" description="Disordered" evidence="1">
    <location>
        <begin position="112"/>
        <end position="136"/>
    </location>
</feature>